<gene>
    <name evidence="1" type="ORF">F0562_010386</name>
</gene>
<protein>
    <submittedName>
        <fullName evidence="1">Uncharacterized protein</fullName>
    </submittedName>
</protein>
<name>A0A5J4ZZF5_9ASTE</name>
<proteinExistence type="predicted"/>
<keyword evidence="2" id="KW-1185">Reference proteome</keyword>
<accession>A0A5J4ZZF5</accession>
<dbReference type="EMBL" id="CM018047">
    <property type="protein sequence ID" value="KAA8524183.1"/>
    <property type="molecule type" value="Genomic_DNA"/>
</dbReference>
<dbReference type="Proteomes" id="UP000325577">
    <property type="component" value="Linkage Group LG4"/>
</dbReference>
<evidence type="ECO:0000313" key="2">
    <source>
        <dbReference type="Proteomes" id="UP000325577"/>
    </source>
</evidence>
<evidence type="ECO:0000313" key="1">
    <source>
        <dbReference type="EMBL" id="KAA8524183.1"/>
    </source>
</evidence>
<dbReference type="AlphaFoldDB" id="A0A5J4ZZF5"/>
<organism evidence="1 2">
    <name type="scientific">Nyssa sinensis</name>
    <dbReference type="NCBI Taxonomy" id="561372"/>
    <lineage>
        <taxon>Eukaryota</taxon>
        <taxon>Viridiplantae</taxon>
        <taxon>Streptophyta</taxon>
        <taxon>Embryophyta</taxon>
        <taxon>Tracheophyta</taxon>
        <taxon>Spermatophyta</taxon>
        <taxon>Magnoliopsida</taxon>
        <taxon>eudicotyledons</taxon>
        <taxon>Gunneridae</taxon>
        <taxon>Pentapetalae</taxon>
        <taxon>asterids</taxon>
        <taxon>Cornales</taxon>
        <taxon>Nyssaceae</taxon>
        <taxon>Nyssa</taxon>
    </lineage>
</organism>
<sequence>MVPIRILFFSYYLEFKGSNVLHHHDLSELLLESSLDDIIEGNDGAEMDEASIHNTYSAHSWADRVEEREFIPQAALDLKAEYGGFLEDPSFSMESLHGGDVQEYGRSNTQEALGCDKGSFQGRKKGESADDTTLVCLAICHNNGLPNKAIHGENLLDKASNQGCDGRSSQGLKEGGKLDGATPLIPASCGINELSIKPRMEKAYWIKVETKKMIRGLPKA</sequence>
<reference evidence="1 2" key="1">
    <citation type="submission" date="2019-09" db="EMBL/GenBank/DDBJ databases">
        <title>A chromosome-level genome assembly of the Chinese tupelo Nyssa sinensis.</title>
        <authorList>
            <person name="Yang X."/>
            <person name="Kang M."/>
            <person name="Yang Y."/>
            <person name="Xiong H."/>
            <person name="Wang M."/>
            <person name="Zhang Z."/>
            <person name="Wang Z."/>
            <person name="Wu H."/>
            <person name="Ma T."/>
            <person name="Liu J."/>
            <person name="Xi Z."/>
        </authorList>
    </citation>
    <scope>NUCLEOTIDE SEQUENCE [LARGE SCALE GENOMIC DNA]</scope>
    <source>
        <strain evidence="1">J267</strain>
        <tissue evidence="1">Leaf</tissue>
    </source>
</reference>